<dbReference type="VEuPathDB" id="FungiDB:MYCTH_2127750"/>
<accession>G2QH41</accession>
<evidence type="ECO:0000313" key="5">
    <source>
        <dbReference type="Proteomes" id="UP000007322"/>
    </source>
</evidence>
<dbReference type="HOGENOM" id="CLU_1099143_0_0_1"/>
<dbReference type="OrthoDB" id="10533940at2759"/>
<dbReference type="GeneID" id="11506421"/>
<reference evidence="4 5" key="1">
    <citation type="journal article" date="2011" name="Nat. Biotechnol.">
        <title>Comparative genomic analysis of the thermophilic biomass-degrading fungi Myceliophthora thermophila and Thielavia terrestris.</title>
        <authorList>
            <person name="Berka R.M."/>
            <person name="Grigoriev I.V."/>
            <person name="Otillar R."/>
            <person name="Salamov A."/>
            <person name="Grimwood J."/>
            <person name="Reid I."/>
            <person name="Ishmael N."/>
            <person name="John T."/>
            <person name="Darmond C."/>
            <person name="Moisan M.-C."/>
            <person name="Henrissat B."/>
            <person name="Coutinho P.M."/>
            <person name="Lombard V."/>
            <person name="Natvig D.O."/>
            <person name="Lindquist E."/>
            <person name="Schmutz J."/>
            <person name="Lucas S."/>
            <person name="Harris P."/>
            <person name="Powlowski J."/>
            <person name="Bellemare A."/>
            <person name="Taylor D."/>
            <person name="Butler G."/>
            <person name="de Vries R.P."/>
            <person name="Allijn I.E."/>
            <person name="van den Brink J."/>
            <person name="Ushinsky S."/>
            <person name="Storms R."/>
            <person name="Powell A.J."/>
            <person name="Paulsen I.T."/>
            <person name="Elbourne L.D.H."/>
            <person name="Baker S.E."/>
            <person name="Magnuson J."/>
            <person name="LaBoissiere S."/>
            <person name="Clutterbuck A.J."/>
            <person name="Martinez D."/>
            <person name="Wogulis M."/>
            <person name="de Leon A.L."/>
            <person name="Rey M.W."/>
            <person name="Tsang A."/>
        </authorList>
    </citation>
    <scope>NUCLEOTIDE SEQUENCE [LARGE SCALE GENOMIC DNA]</scope>
    <source>
        <strain evidence="5">ATCC 42464 / BCRC 31852 / DSM 1799</strain>
    </source>
</reference>
<keyword evidence="1" id="KW-0862">Zinc</keyword>
<feature type="domain" description="C2H2-type" evidence="3">
    <location>
        <begin position="32"/>
        <end position="60"/>
    </location>
</feature>
<evidence type="ECO:0000256" key="1">
    <source>
        <dbReference type="PROSITE-ProRule" id="PRU00042"/>
    </source>
</evidence>
<keyword evidence="1" id="KW-0863">Zinc-finger</keyword>
<feature type="region of interest" description="Disordered" evidence="2">
    <location>
        <begin position="1"/>
        <end position="99"/>
    </location>
</feature>
<dbReference type="KEGG" id="mtm:MYCTH_2127750"/>
<dbReference type="GO" id="GO:0008270">
    <property type="term" value="F:zinc ion binding"/>
    <property type="evidence" value="ECO:0007669"/>
    <property type="project" value="UniProtKB-KW"/>
</dbReference>
<dbReference type="AlphaFoldDB" id="G2QH41"/>
<dbReference type="EMBL" id="CP003005">
    <property type="protein sequence ID" value="AEO58701.1"/>
    <property type="molecule type" value="Genomic_DNA"/>
</dbReference>
<dbReference type="PROSITE" id="PS00028">
    <property type="entry name" value="ZINC_FINGER_C2H2_1"/>
    <property type="match status" value="1"/>
</dbReference>
<dbReference type="RefSeq" id="XP_003663946.1">
    <property type="nucleotide sequence ID" value="XM_003663898.1"/>
</dbReference>
<feature type="compositionally biased region" description="Polar residues" evidence="2">
    <location>
        <begin position="180"/>
        <end position="192"/>
    </location>
</feature>
<keyword evidence="5" id="KW-1185">Reference proteome</keyword>
<feature type="compositionally biased region" description="Acidic residues" evidence="2">
    <location>
        <begin position="202"/>
        <end position="212"/>
    </location>
</feature>
<name>G2QH41_THET4</name>
<dbReference type="SMART" id="SM00355">
    <property type="entry name" value="ZnF_C2H2"/>
    <property type="match status" value="1"/>
</dbReference>
<dbReference type="eggNOG" id="ENOG502T59U">
    <property type="taxonomic scope" value="Eukaryota"/>
</dbReference>
<evidence type="ECO:0000313" key="4">
    <source>
        <dbReference type="EMBL" id="AEO58701.1"/>
    </source>
</evidence>
<feature type="compositionally biased region" description="Basic residues" evidence="2">
    <location>
        <begin position="50"/>
        <end position="61"/>
    </location>
</feature>
<organism evidence="4 5">
    <name type="scientific">Thermothelomyces thermophilus (strain ATCC 42464 / BCRC 31852 / DSM 1799)</name>
    <name type="common">Sporotrichum thermophile</name>
    <dbReference type="NCBI Taxonomy" id="573729"/>
    <lineage>
        <taxon>Eukaryota</taxon>
        <taxon>Fungi</taxon>
        <taxon>Dikarya</taxon>
        <taxon>Ascomycota</taxon>
        <taxon>Pezizomycotina</taxon>
        <taxon>Sordariomycetes</taxon>
        <taxon>Sordariomycetidae</taxon>
        <taxon>Sordariales</taxon>
        <taxon>Chaetomiaceae</taxon>
        <taxon>Thermothelomyces</taxon>
    </lineage>
</organism>
<sequence>MDPTIPEFRPQALAQPTDEPRPDTSEESQWRTTCRTCGEKFKSRNQLMRHLYKSHPGKPAKSKASPKATQLRIAPQSPVAPKPGHSQPHSQSQSQSRSRVHPFALLSYQQQVAFAGHVLFAIFSIGMKQLEEEGKEQQQRERHQEQLQNHGALSLQGAGDWKPQKGPTSATPGPEAAVPSQASPDRTPSPDQISRGKPENGAESEDSDDEDGGVALFGPAYGDLPFRPGEKGNVALEDSKGACELDYYDWDLS</sequence>
<dbReference type="InterPro" id="IPR013087">
    <property type="entry name" value="Znf_C2H2_type"/>
</dbReference>
<evidence type="ECO:0000256" key="2">
    <source>
        <dbReference type="SAM" id="MobiDB-lite"/>
    </source>
</evidence>
<keyword evidence="1" id="KW-0479">Metal-binding</keyword>
<dbReference type="Proteomes" id="UP000007322">
    <property type="component" value="Chromosome 4"/>
</dbReference>
<feature type="compositionally biased region" description="Low complexity" evidence="2">
    <location>
        <begin position="85"/>
        <end position="97"/>
    </location>
</feature>
<gene>
    <name evidence="4" type="ORF">MYCTH_2127750</name>
</gene>
<proteinExistence type="predicted"/>
<protein>
    <recommendedName>
        <fullName evidence="3">C2H2-type domain-containing protein</fullName>
    </recommendedName>
</protein>
<dbReference type="InParanoid" id="G2QH41"/>
<dbReference type="PROSITE" id="PS50157">
    <property type="entry name" value="ZINC_FINGER_C2H2_2"/>
    <property type="match status" value="1"/>
</dbReference>
<feature type="compositionally biased region" description="Basic and acidic residues" evidence="2">
    <location>
        <begin position="133"/>
        <end position="145"/>
    </location>
</feature>
<evidence type="ECO:0000259" key="3">
    <source>
        <dbReference type="PROSITE" id="PS50157"/>
    </source>
</evidence>
<feature type="region of interest" description="Disordered" evidence="2">
    <location>
        <begin position="133"/>
        <end position="234"/>
    </location>
</feature>